<dbReference type="NCBIfam" id="TIGR02802">
    <property type="entry name" value="Pal_lipo"/>
    <property type="match status" value="1"/>
</dbReference>
<organism evidence="10 11">
    <name type="scientific">Sphingomonas desiccabilis</name>
    <dbReference type="NCBI Taxonomy" id="429134"/>
    <lineage>
        <taxon>Bacteria</taxon>
        <taxon>Pseudomonadati</taxon>
        <taxon>Pseudomonadota</taxon>
        <taxon>Alphaproteobacteria</taxon>
        <taxon>Sphingomonadales</taxon>
        <taxon>Sphingomonadaceae</taxon>
        <taxon>Sphingomonas</taxon>
    </lineage>
</organism>
<dbReference type="Proteomes" id="UP000292347">
    <property type="component" value="Unassembled WGS sequence"/>
</dbReference>
<reference evidence="10 11" key="1">
    <citation type="submission" date="2019-01" db="EMBL/GenBank/DDBJ databases">
        <title>Sphingomonas mucosissima sp. nov. and Sphingomonas desiccabilis sp. nov., from biological soil crusts in the Colorado Plateau, USA.</title>
        <authorList>
            <person name="Zhu D."/>
        </authorList>
    </citation>
    <scope>NUCLEOTIDE SEQUENCE [LARGE SCALE GENOMIC DNA]</scope>
    <source>
        <strain evidence="10 11">CP1D</strain>
    </source>
</reference>
<evidence type="ECO:0000256" key="9">
    <source>
        <dbReference type="SAM" id="MobiDB-lite"/>
    </source>
</evidence>
<comment type="subcellular location">
    <subcellularLocation>
        <location evidence="8">Cell outer membrane</location>
        <topology evidence="8">Lipid-anchor</topology>
    </subcellularLocation>
</comment>
<dbReference type="InterPro" id="IPR050330">
    <property type="entry name" value="Bact_OuterMem_StrucFunc"/>
</dbReference>
<evidence type="ECO:0000256" key="4">
    <source>
        <dbReference type="ARBA" id="ARBA00023139"/>
    </source>
</evidence>
<comment type="function">
    <text evidence="8">Part of the Tol-Pal system, which plays a role in outer membrane invagination during cell division and is important for maintaining outer membrane integrity.</text>
</comment>
<dbReference type="AlphaFoldDB" id="A0A4V1QP19"/>
<dbReference type="InterPro" id="IPR006665">
    <property type="entry name" value="OmpA-like"/>
</dbReference>
<dbReference type="RefSeq" id="WP_129341863.1">
    <property type="nucleotide sequence ID" value="NZ_JACIDD010000002.1"/>
</dbReference>
<dbReference type="PROSITE" id="PS51123">
    <property type="entry name" value="OMPA_2"/>
    <property type="match status" value="1"/>
</dbReference>
<evidence type="ECO:0000313" key="11">
    <source>
        <dbReference type="Proteomes" id="UP000292347"/>
    </source>
</evidence>
<dbReference type="PANTHER" id="PTHR30329">
    <property type="entry name" value="STATOR ELEMENT OF FLAGELLAR MOTOR COMPLEX"/>
    <property type="match status" value="1"/>
</dbReference>
<evidence type="ECO:0000256" key="7">
    <source>
        <dbReference type="ARBA" id="ARBA00023306"/>
    </source>
</evidence>
<dbReference type="PANTHER" id="PTHR30329:SF21">
    <property type="entry name" value="LIPOPROTEIN YIAD-RELATED"/>
    <property type="match status" value="1"/>
</dbReference>
<dbReference type="InterPro" id="IPR036737">
    <property type="entry name" value="OmpA-like_sf"/>
</dbReference>
<dbReference type="PROSITE" id="PS51257">
    <property type="entry name" value="PROKAR_LIPOPROTEIN"/>
    <property type="match status" value="1"/>
</dbReference>
<evidence type="ECO:0000256" key="8">
    <source>
        <dbReference type="HAMAP-Rule" id="MF_02204"/>
    </source>
</evidence>
<dbReference type="SUPFAM" id="SSF103088">
    <property type="entry name" value="OmpA-like"/>
    <property type="match status" value="1"/>
</dbReference>
<keyword evidence="2 8" id="KW-0732">Signal</keyword>
<evidence type="ECO:0000313" key="10">
    <source>
        <dbReference type="EMBL" id="RXZ31624.1"/>
    </source>
</evidence>
<name>A0A4V1QP19_9SPHN</name>
<keyword evidence="4 8" id="KW-0564">Palmitate</keyword>
<dbReference type="InterPro" id="IPR014169">
    <property type="entry name" value="Pal_lipo_C"/>
</dbReference>
<dbReference type="InterPro" id="IPR039001">
    <property type="entry name" value="Pal"/>
</dbReference>
<gene>
    <name evidence="8 10" type="primary">pal</name>
    <name evidence="10" type="ORF">EO081_10340</name>
</gene>
<dbReference type="Pfam" id="PF00691">
    <property type="entry name" value="OmpA"/>
    <property type="match status" value="1"/>
</dbReference>
<dbReference type="PRINTS" id="PR01021">
    <property type="entry name" value="OMPADOMAIN"/>
</dbReference>
<dbReference type="Gene3D" id="3.30.1330.60">
    <property type="entry name" value="OmpA-like domain"/>
    <property type="match status" value="1"/>
</dbReference>
<protein>
    <recommendedName>
        <fullName evidence="8">Peptidoglycan-associated lipoprotein</fullName>
        <shortName evidence="8">PAL</shortName>
    </recommendedName>
</protein>
<dbReference type="InterPro" id="IPR006664">
    <property type="entry name" value="OMP_bac"/>
</dbReference>
<evidence type="ECO:0000256" key="6">
    <source>
        <dbReference type="ARBA" id="ARBA00023288"/>
    </source>
</evidence>
<proteinExistence type="inferred from homology"/>
<dbReference type="GO" id="GO:0009279">
    <property type="term" value="C:cell outer membrane"/>
    <property type="evidence" value="ECO:0007669"/>
    <property type="project" value="UniProtKB-SubCell"/>
</dbReference>
<evidence type="ECO:0000256" key="2">
    <source>
        <dbReference type="ARBA" id="ARBA00022729"/>
    </source>
</evidence>
<comment type="subunit">
    <text evidence="8">The Tol-Pal system is composed of five core proteins: the inner membrane proteins TolA, TolQ and TolR, the periplasmic protein TolB and the outer membrane protein Pal. They form a network linking the inner and outer membranes and the peptidoglycan layer.</text>
</comment>
<keyword evidence="3 8" id="KW-0472">Membrane</keyword>
<keyword evidence="7 8" id="KW-0131">Cell cycle</keyword>
<dbReference type="CDD" id="cd07185">
    <property type="entry name" value="OmpA_C-like"/>
    <property type="match status" value="1"/>
</dbReference>
<sequence length="173" mass="18217">MAKLTSKLIVAAALVATAGCAKKRPEVLPPAPGETVAPTDGAGTGAQTGTGVVPGSREDFQQSVASDTVNFALDSYDIDPQARSILDSQAAWLQRYPNVRVTIEGHADERGTREYNLALGDRRANAASNYLAARGVSAARITTISYGKERPLALGSDESSYAKNRRAVTVVLQ</sequence>
<dbReference type="EMBL" id="SDPT01000002">
    <property type="protein sequence ID" value="RXZ31624.1"/>
    <property type="molecule type" value="Genomic_DNA"/>
</dbReference>
<keyword evidence="5 8" id="KW-0998">Cell outer membrane</keyword>
<evidence type="ECO:0000256" key="3">
    <source>
        <dbReference type="ARBA" id="ARBA00023136"/>
    </source>
</evidence>
<comment type="similarity">
    <text evidence="8">Belongs to the Pal lipoprotein family.</text>
</comment>
<feature type="region of interest" description="Disordered" evidence="9">
    <location>
        <begin position="24"/>
        <end position="57"/>
    </location>
</feature>
<keyword evidence="6 8" id="KW-0449">Lipoprotein</keyword>
<dbReference type="HAMAP" id="MF_02204">
    <property type="entry name" value="Pal"/>
    <property type="match status" value="1"/>
</dbReference>
<dbReference type="OrthoDB" id="9809164at2"/>
<comment type="caution">
    <text evidence="10">The sequence shown here is derived from an EMBL/GenBank/DDBJ whole genome shotgun (WGS) entry which is preliminary data.</text>
</comment>
<evidence type="ECO:0000256" key="1">
    <source>
        <dbReference type="ARBA" id="ARBA00022618"/>
    </source>
</evidence>
<accession>A0A4V1QP19</accession>
<dbReference type="GO" id="GO:0051301">
    <property type="term" value="P:cell division"/>
    <property type="evidence" value="ECO:0007669"/>
    <property type="project" value="UniProtKB-UniRule"/>
</dbReference>
<evidence type="ECO:0000256" key="5">
    <source>
        <dbReference type="ARBA" id="ARBA00023237"/>
    </source>
</evidence>
<keyword evidence="1 8" id="KW-0132">Cell division</keyword>
<keyword evidence="11" id="KW-1185">Reference proteome</keyword>